<evidence type="ECO:0000256" key="9">
    <source>
        <dbReference type="ARBA" id="ARBA00022801"/>
    </source>
</evidence>
<feature type="chain" id="PRO_5035964715" description="Metalloendopeptidase" evidence="17">
    <location>
        <begin position="20"/>
        <end position="535"/>
    </location>
</feature>
<dbReference type="InterPro" id="IPR035914">
    <property type="entry name" value="Sperma_CUB_dom_sf"/>
</dbReference>
<dbReference type="EnsemblMetazoa" id="CJA03793.1">
    <property type="protein sequence ID" value="CJA03793.1"/>
    <property type="gene ID" value="WBGene00122997"/>
</dbReference>
<dbReference type="SMART" id="SM00235">
    <property type="entry name" value="ZnMc"/>
    <property type="match status" value="1"/>
</dbReference>
<dbReference type="PROSITE" id="PS01180">
    <property type="entry name" value="CUB"/>
    <property type="match status" value="1"/>
</dbReference>
<dbReference type="InterPro" id="IPR024079">
    <property type="entry name" value="MetalloPept_cat_dom_sf"/>
</dbReference>
<evidence type="ECO:0000256" key="15">
    <source>
        <dbReference type="PROSITE-ProRule" id="PRU00076"/>
    </source>
</evidence>
<comment type="subcellular location">
    <subcellularLocation>
        <location evidence="2">Secreted</location>
    </subcellularLocation>
</comment>
<keyword evidence="6" id="KW-0165">Cleavage on pair of basic residues</keyword>
<dbReference type="OMA" id="VAKINRH"/>
<evidence type="ECO:0000259" key="20">
    <source>
        <dbReference type="PROSITE" id="PS51864"/>
    </source>
</evidence>
<keyword evidence="7 16" id="KW-0479">Metal-binding</keyword>
<feature type="signal peptide" evidence="17">
    <location>
        <begin position="1"/>
        <end position="19"/>
    </location>
</feature>
<dbReference type="PROSITE" id="PS51864">
    <property type="entry name" value="ASTACIN"/>
    <property type="match status" value="1"/>
</dbReference>
<evidence type="ECO:0000256" key="2">
    <source>
        <dbReference type="ARBA" id="ARBA00004613"/>
    </source>
</evidence>
<dbReference type="EC" id="3.4.24.-" evidence="17"/>
<dbReference type="GO" id="GO:0004222">
    <property type="term" value="F:metalloendopeptidase activity"/>
    <property type="evidence" value="ECO:0007669"/>
    <property type="project" value="UniProtKB-UniRule"/>
</dbReference>
<comment type="function">
    <text evidence="1">Metalloprotease.</text>
</comment>
<evidence type="ECO:0000256" key="13">
    <source>
        <dbReference type="ARBA" id="ARBA00023157"/>
    </source>
</evidence>
<dbReference type="PROSITE" id="PS01186">
    <property type="entry name" value="EGF_2"/>
    <property type="match status" value="1"/>
</dbReference>
<feature type="active site" evidence="16">
    <location>
        <position position="209"/>
    </location>
</feature>
<feature type="domain" description="CUB" evidence="18">
    <location>
        <begin position="357"/>
        <end position="470"/>
    </location>
</feature>
<dbReference type="PANTHER" id="PTHR10127:SF825">
    <property type="entry name" value="ZINC METALLOPROTEINASE NAS-23"/>
    <property type="match status" value="1"/>
</dbReference>
<evidence type="ECO:0000256" key="5">
    <source>
        <dbReference type="ARBA" id="ARBA00022670"/>
    </source>
</evidence>
<evidence type="ECO:0000256" key="1">
    <source>
        <dbReference type="ARBA" id="ARBA00002657"/>
    </source>
</evidence>
<evidence type="ECO:0000313" key="21">
    <source>
        <dbReference type="EnsemblMetazoa" id="CJA03793.1"/>
    </source>
</evidence>
<dbReference type="InterPro" id="IPR000859">
    <property type="entry name" value="CUB_dom"/>
</dbReference>
<evidence type="ECO:0000256" key="8">
    <source>
        <dbReference type="ARBA" id="ARBA00022729"/>
    </source>
</evidence>
<dbReference type="InterPro" id="IPR034035">
    <property type="entry name" value="Astacin-like_dom"/>
</dbReference>
<evidence type="ECO:0000256" key="16">
    <source>
        <dbReference type="PROSITE-ProRule" id="PRU01211"/>
    </source>
</evidence>
<keyword evidence="8 17" id="KW-0732">Signal</keyword>
<feature type="disulfide bond" evidence="15">
    <location>
        <begin position="311"/>
        <end position="321"/>
    </location>
</feature>
<feature type="domain" description="Peptidase M12A" evidence="20">
    <location>
        <begin position="114"/>
        <end position="312"/>
    </location>
</feature>
<keyword evidence="14" id="KW-0325">Glycoprotein</keyword>
<dbReference type="SUPFAM" id="SSF55486">
    <property type="entry name" value="Metalloproteases ('zincins'), catalytic domain"/>
    <property type="match status" value="1"/>
</dbReference>
<evidence type="ECO:0000256" key="4">
    <source>
        <dbReference type="ARBA" id="ARBA00022536"/>
    </source>
</evidence>
<proteinExistence type="predicted"/>
<dbReference type="PROSITE" id="PS50026">
    <property type="entry name" value="EGF_3"/>
    <property type="match status" value="1"/>
</dbReference>
<dbReference type="GO" id="GO:0008270">
    <property type="term" value="F:zinc ion binding"/>
    <property type="evidence" value="ECO:0007669"/>
    <property type="project" value="UniProtKB-UniRule"/>
</dbReference>
<name>A0A8R1DJ20_CAEJA</name>
<evidence type="ECO:0000259" key="18">
    <source>
        <dbReference type="PROSITE" id="PS01180"/>
    </source>
</evidence>
<keyword evidence="22" id="KW-1185">Reference proteome</keyword>
<feature type="binding site" evidence="16">
    <location>
        <position position="212"/>
    </location>
    <ligand>
        <name>Zn(2+)</name>
        <dbReference type="ChEBI" id="CHEBI:29105"/>
        <note>catalytic</note>
    </ligand>
</feature>
<feature type="domain" description="EGF-like" evidence="19">
    <location>
        <begin position="307"/>
        <end position="347"/>
    </location>
</feature>
<feature type="binding site" evidence="16">
    <location>
        <position position="218"/>
    </location>
    <ligand>
        <name>Zn(2+)</name>
        <dbReference type="ChEBI" id="CHEBI:29105"/>
        <note>catalytic</note>
    </ligand>
</feature>
<dbReference type="PANTHER" id="PTHR10127">
    <property type="entry name" value="DISCOIDIN, CUB, EGF, LAMININ , AND ZINC METALLOPROTEASE DOMAIN CONTAINING"/>
    <property type="match status" value="1"/>
</dbReference>
<keyword evidence="11 16" id="KW-0482">Metalloprotease</keyword>
<dbReference type="Pfam" id="PF01400">
    <property type="entry name" value="Astacin"/>
    <property type="match status" value="1"/>
</dbReference>
<keyword evidence="4 15" id="KW-0245">EGF-like domain</keyword>
<sequence length="535" mass="59839">MRYFIAILLISQCPQTGGAGLPKIPKLSDLVNPFQQYKLRDILGSLTALETPDIASDAVQPLPEHEYTDRLSSISDLNRAKRDLLFQGDIHLSFEHLSNIVREQLDHPREKRTAFRNSQYPSTIWKPHVPFELHSSLSAAARSSMLAAMAFWQKNTCVSFKKRTNEAVYLLMSGQEDGCWSTVGRDVSQKAQILNIGKGCEMFGITSHELAHALGLFHEQSRYDRNSYVDIVKARIAPKNFYDFAVVGMKNMDTYGEKYDIGSVMHYRPTEFSTDGGNTIIAKDTNMQNTMGQFRGPTFLDVAKINRHYECESLCKNKIRCANGGYQNPRNCNVCVCPTGYGGKDCSGLETSNPSTCTGILNAGDIQRKFTINIKPKTNVNGVRKCIYQIQAPPGKRIVIIVDSVIGNCVQGCYEEGVELKLYTDKTVTGARFCCKLKQPQTLISQGSTVSIMLVAGKAQAFVQLRYSTVDLPQNRSPTEKNVTHGSVNPLLLEKYQDDSVDSEAIRKEYLIKLESVNQEDFEALVRKEFSVENS</sequence>
<dbReference type="FunFam" id="3.40.390.10:FF:000073">
    <property type="entry name" value="Zinc metalloproteinase"/>
    <property type="match status" value="1"/>
</dbReference>
<evidence type="ECO:0000256" key="7">
    <source>
        <dbReference type="ARBA" id="ARBA00022723"/>
    </source>
</evidence>
<feature type="binding site" evidence="16">
    <location>
        <position position="208"/>
    </location>
    <ligand>
        <name>Zn(2+)</name>
        <dbReference type="ChEBI" id="CHEBI:29105"/>
        <note>catalytic</note>
    </ligand>
</feature>
<evidence type="ECO:0000256" key="17">
    <source>
        <dbReference type="RuleBase" id="RU361183"/>
    </source>
</evidence>
<keyword evidence="10 16" id="KW-0862">Zinc</keyword>
<evidence type="ECO:0000256" key="6">
    <source>
        <dbReference type="ARBA" id="ARBA00022685"/>
    </source>
</evidence>
<keyword evidence="5 16" id="KW-0645">Protease</keyword>
<dbReference type="GO" id="GO:0006508">
    <property type="term" value="P:proteolysis"/>
    <property type="evidence" value="ECO:0007669"/>
    <property type="project" value="UniProtKB-KW"/>
</dbReference>
<dbReference type="SMART" id="SM00042">
    <property type="entry name" value="CUB"/>
    <property type="match status" value="1"/>
</dbReference>
<keyword evidence="13 15" id="KW-1015">Disulfide bond</keyword>
<keyword evidence="12" id="KW-0865">Zymogen</keyword>
<keyword evidence="9 16" id="KW-0378">Hydrolase</keyword>
<feature type="disulfide bond" evidence="15">
    <location>
        <begin position="337"/>
        <end position="346"/>
    </location>
</feature>
<evidence type="ECO:0000313" key="22">
    <source>
        <dbReference type="Proteomes" id="UP000005237"/>
    </source>
</evidence>
<comment type="cofactor">
    <cofactor evidence="16 17">
        <name>Zn(2+)</name>
        <dbReference type="ChEBI" id="CHEBI:29105"/>
    </cofactor>
    <text evidence="16 17">Binds 1 zinc ion per subunit.</text>
</comment>
<dbReference type="AlphaFoldDB" id="A0A8R1DJ20"/>
<dbReference type="InterPro" id="IPR006026">
    <property type="entry name" value="Peptidase_Metallo"/>
</dbReference>
<evidence type="ECO:0000259" key="19">
    <source>
        <dbReference type="PROSITE" id="PS50026"/>
    </source>
</evidence>
<evidence type="ECO:0000256" key="14">
    <source>
        <dbReference type="ARBA" id="ARBA00023180"/>
    </source>
</evidence>
<reference evidence="21" key="2">
    <citation type="submission" date="2022-06" db="UniProtKB">
        <authorList>
            <consortium name="EnsemblMetazoa"/>
        </authorList>
    </citation>
    <scope>IDENTIFICATION</scope>
    <source>
        <strain evidence="21">DF5081</strain>
    </source>
</reference>
<dbReference type="CDD" id="cd04280">
    <property type="entry name" value="ZnMc_astacin_like"/>
    <property type="match status" value="1"/>
</dbReference>
<keyword evidence="3" id="KW-0964">Secreted</keyword>
<dbReference type="InterPro" id="IPR000742">
    <property type="entry name" value="EGF"/>
</dbReference>
<dbReference type="PRINTS" id="PR00480">
    <property type="entry name" value="ASTACIN"/>
</dbReference>
<dbReference type="Gene3D" id="3.40.390.10">
    <property type="entry name" value="Collagenase (Catalytic Domain)"/>
    <property type="match status" value="1"/>
</dbReference>
<reference evidence="22" key="1">
    <citation type="submission" date="2010-08" db="EMBL/GenBank/DDBJ databases">
        <authorList>
            <consortium name="Caenorhabditis japonica Sequencing Consortium"/>
            <person name="Wilson R.K."/>
        </authorList>
    </citation>
    <scope>NUCLEOTIDE SEQUENCE [LARGE SCALE GENOMIC DNA]</scope>
    <source>
        <strain evidence="22">DF5081</strain>
    </source>
</reference>
<organism evidence="21 22">
    <name type="scientific">Caenorhabditis japonica</name>
    <dbReference type="NCBI Taxonomy" id="281687"/>
    <lineage>
        <taxon>Eukaryota</taxon>
        <taxon>Metazoa</taxon>
        <taxon>Ecdysozoa</taxon>
        <taxon>Nematoda</taxon>
        <taxon>Chromadorea</taxon>
        <taxon>Rhabditida</taxon>
        <taxon>Rhabditina</taxon>
        <taxon>Rhabditomorpha</taxon>
        <taxon>Rhabditoidea</taxon>
        <taxon>Rhabditidae</taxon>
        <taxon>Peloderinae</taxon>
        <taxon>Caenorhabditis</taxon>
    </lineage>
</organism>
<evidence type="ECO:0000256" key="11">
    <source>
        <dbReference type="ARBA" id="ARBA00023049"/>
    </source>
</evidence>
<dbReference type="PROSITE" id="PS00022">
    <property type="entry name" value="EGF_1"/>
    <property type="match status" value="1"/>
</dbReference>
<dbReference type="GO" id="GO:0005576">
    <property type="term" value="C:extracellular region"/>
    <property type="evidence" value="ECO:0007669"/>
    <property type="project" value="UniProtKB-SubCell"/>
</dbReference>
<evidence type="ECO:0000256" key="12">
    <source>
        <dbReference type="ARBA" id="ARBA00023145"/>
    </source>
</evidence>
<dbReference type="SUPFAM" id="SSF49854">
    <property type="entry name" value="Spermadhesin, CUB domain"/>
    <property type="match status" value="1"/>
</dbReference>
<protein>
    <recommendedName>
        <fullName evidence="17">Metalloendopeptidase</fullName>
        <ecNumber evidence="17">3.4.24.-</ecNumber>
    </recommendedName>
</protein>
<dbReference type="InterPro" id="IPR001506">
    <property type="entry name" value="Peptidase_M12A"/>
</dbReference>
<evidence type="ECO:0000256" key="3">
    <source>
        <dbReference type="ARBA" id="ARBA00022525"/>
    </source>
</evidence>
<dbReference type="Proteomes" id="UP000005237">
    <property type="component" value="Unassembled WGS sequence"/>
</dbReference>
<evidence type="ECO:0000256" key="10">
    <source>
        <dbReference type="ARBA" id="ARBA00022833"/>
    </source>
</evidence>
<accession>A0A8R1DJ20</accession>
<comment type="caution">
    <text evidence="15">Lacks conserved residue(s) required for the propagation of feature annotation.</text>
</comment>